<dbReference type="PROSITE" id="PS51186">
    <property type="entry name" value="GNAT"/>
    <property type="match status" value="1"/>
</dbReference>
<dbReference type="InterPro" id="IPR016181">
    <property type="entry name" value="Acyl_CoA_acyltransferase"/>
</dbReference>
<sequence>MNFTTRNNKVIRISKYCPGDLDDLFHYLQHLGEATRKRFGPHPFDRSSLQDFHASPEHAGYIATENDAGRIIAYAIIKNGMLHHDIPRLQSYGLQPDASGDCTFAPSVADDWQSFGIGDGLFRFILSDVSEKKQKRIILWGGVQADNQKAVNYYLKNGFNMLGQFDYNGPNYDMILNLP</sequence>
<dbReference type="Gene3D" id="3.40.630.30">
    <property type="match status" value="1"/>
</dbReference>
<protein>
    <recommendedName>
        <fullName evidence="1">N-acetyltransferase domain-containing protein</fullName>
    </recommendedName>
</protein>
<comment type="caution">
    <text evidence="2">The sequence shown here is derived from an EMBL/GenBank/DDBJ whole genome shotgun (WGS) entry which is preliminary data.</text>
</comment>
<keyword evidence="3" id="KW-1185">Reference proteome</keyword>
<dbReference type="SUPFAM" id="SSF55729">
    <property type="entry name" value="Acyl-CoA N-acyltransferases (Nat)"/>
    <property type="match status" value="1"/>
</dbReference>
<dbReference type="Pfam" id="PF00583">
    <property type="entry name" value="Acetyltransf_1"/>
    <property type="match status" value="1"/>
</dbReference>
<feature type="domain" description="N-acetyltransferase" evidence="1">
    <location>
        <begin position="11"/>
        <end position="179"/>
    </location>
</feature>
<dbReference type="Proteomes" id="UP000765802">
    <property type="component" value="Unassembled WGS sequence"/>
</dbReference>
<name>A0ABR7MEQ2_9BACT</name>
<reference evidence="2 3" key="1">
    <citation type="submission" date="2016-07" db="EMBL/GenBank/DDBJ databases">
        <title>Genome analysis of Flavihumibacter stibioxidans YS-17.</title>
        <authorList>
            <person name="Shi K."/>
            <person name="Han Y."/>
            <person name="Wang G."/>
        </authorList>
    </citation>
    <scope>NUCLEOTIDE SEQUENCE [LARGE SCALE GENOMIC DNA]</scope>
    <source>
        <strain evidence="2 3">YS-17</strain>
    </source>
</reference>
<evidence type="ECO:0000313" key="2">
    <source>
        <dbReference type="EMBL" id="MBC6492999.1"/>
    </source>
</evidence>
<dbReference type="EMBL" id="MBUA01000030">
    <property type="protein sequence ID" value="MBC6492999.1"/>
    <property type="molecule type" value="Genomic_DNA"/>
</dbReference>
<evidence type="ECO:0000259" key="1">
    <source>
        <dbReference type="PROSITE" id="PS51186"/>
    </source>
</evidence>
<evidence type="ECO:0000313" key="3">
    <source>
        <dbReference type="Proteomes" id="UP000765802"/>
    </source>
</evidence>
<gene>
    <name evidence="2" type="ORF">BC349_18235</name>
</gene>
<organism evidence="2 3">
    <name type="scientific">Flavihumibacter stibioxidans</name>
    <dbReference type="NCBI Taxonomy" id="1834163"/>
    <lineage>
        <taxon>Bacteria</taxon>
        <taxon>Pseudomonadati</taxon>
        <taxon>Bacteroidota</taxon>
        <taxon>Chitinophagia</taxon>
        <taxon>Chitinophagales</taxon>
        <taxon>Chitinophagaceae</taxon>
        <taxon>Flavihumibacter</taxon>
    </lineage>
</organism>
<dbReference type="InterPro" id="IPR000182">
    <property type="entry name" value="GNAT_dom"/>
</dbReference>
<proteinExistence type="predicted"/>
<accession>A0ABR7MEQ2</accession>
<dbReference type="RefSeq" id="WP_187258317.1">
    <property type="nucleotide sequence ID" value="NZ_JBHULF010000005.1"/>
</dbReference>